<dbReference type="EMBL" id="WBVX01000054">
    <property type="protein sequence ID" value="KAB2675769.1"/>
    <property type="molecule type" value="Genomic_DNA"/>
</dbReference>
<comment type="caution">
    <text evidence="1">The sequence shown here is derived from an EMBL/GenBank/DDBJ whole genome shotgun (WGS) entry which is preliminary data.</text>
</comment>
<evidence type="ECO:0000313" key="2">
    <source>
        <dbReference type="Proteomes" id="UP000481643"/>
    </source>
</evidence>
<reference evidence="1 2" key="1">
    <citation type="submission" date="2019-09" db="EMBL/GenBank/DDBJ databases">
        <title>Taxonomic organization of the family Brucellaceae based on a phylogenomic approach.</title>
        <authorList>
            <person name="Leclercq S."/>
            <person name="Cloeckaert A."/>
            <person name="Zygmunt M.S."/>
        </authorList>
    </citation>
    <scope>NUCLEOTIDE SEQUENCE [LARGE SCALE GENOMIC DNA]</scope>
    <source>
        <strain evidence="1 2">WS1830</strain>
    </source>
</reference>
<organism evidence="1 2">
    <name type="scientific">Brucella tritici</name>
    <dbReference type="NCBI Taxonomy" id="94626"/>
    <lineage>
        <taxon>Bacteria</taxon>
        <taxon>Pseudomonadati</taxon>
        <taxon>Pseudomonadota</taxon>
        <taxon>Alphaproteobacteria</taxon>
        <taxon>Hyphomicrobiales</taxon>
        <taxon>Brucellaceae</taxon>
        <taxon>Brucella/Ochrobactrum group</taxon>
        <taxon>Brucella</taxon>
    </lineage>
</organism>
<name>A0A6L3Y420_9HYPH</name>
<proteinExistence type="predicted"/>
<dbReference type="PROSITE" id="PS51257">
    <property type="entry name" value="PROKAR_LIPOPROTEIN"/>
    <property type="match status" value="1"/>
</dbReference>
<dbReference type="Proteomes" id="UP000481643">
    <property type="component" value="Unassembled WGS sequence"/>
</dbReference>
<evidence type="ECO:0000313" key="1">
    <source>
        <dbReference type="EMBL" id="KAB2675769.1"/>
    </source>
</evidence>
<evidence type="ECO:0008006" key="3">
    <source>
        <dbReference type="Google" id="ProtNLM"/>
    </source>
</evidence>
<dbReference type="AlphaFoldDB" id="A0A6L3Y420"/>
<gene>
    <name evidence="1" type="ORF">F9L08_27495</name>
</gene>
<dbReference type="RefSeq" id="WP_151654291.1">
    <property type="nucleotide sequence ID" value="NZ_WBVX01000054.1"/>
</dbReference>
<accession>A0A6L3Y420</accession>
<sequence length="217" mass="23755">MKFKGAALIPLAFMLAGCFDMQQSMSINEDGTTTLDIDLSVMKSALSFAEQTPEGFCSGLASQKALNGISMKNDMQVSDNTVTCKWHIEGDTDQLIAAMNAKPFTPEEGGMLPHLKKEGENIVAQVWVSMKGNNKTNASDPDVDRMLSKSLHGHTLTWKISGPKIISSSGPISDDQKNTTFAVPLRDVMGGKRVEYVFSAVIEDKRSIFARIRSWFS</sequence>
<protein>
    <recommendedName>
        <fullName evidence="3">Lipoprotein</fullName>
    </recommendedName>
</protein>